<keyword evidence="3" id="KW-1185">Reference proteome</keyword>
<reference evidence="2 3" key="1">
    <citation type="submission" date="2019-03" db="EMBL/GenBank/DDBJ databases">
        <title>Draft genome sequence data and analysis of a Fermenting Bacterium, Soehngenia longevitae strain 1933PT, isolated from petroleum reservoir in Azerbaijan.</title>
        <authorList>
            <person name="Grouzdev D.S."/>
            <person name="Bidzhieva S.K."/>
            <person name="Sokolova D.S."/>
            <person name="Tourova T.P."/>
            <person name="Poltaraus A.B."/>
            <person name="Nazina T.N."/>
        </authorList>
    </citation>
    <scope>NUCLEOTIDE SEQUENCE [LARGE SCALE GENOMIC DNA]</scope>
    <source>
        <strain evidence="2 3">1933P</strain>
    </source>
</reference>
<name>A0A4Z0D5T3_9FIRM</name>
<protein>
    <submittedName>
        <fullName evidence="2">DUF2178 domain-containing protein</fullName>
    </submittedName>
</protein>
<proteinExistence type="predicted"/>
<feature type="transmembrane region" description="Helical" evidence="1">
    <location>
        <begin position="79"/>
        <end position="99"/>
    </location>
</feature>
<organism evidence="2 3">
    <name type="scientific">Soehngenia longivitae</name>
    <dbReference type="NCBI Taxonomy" id="2562294"/>
    <lineage>
        <taxon>Bacteria</taxon>
        <taxon>Bacillati</taxon>
        <taxon>Bacillota</taxon>
        <taxon>Tissierellia</taxon>
        <taxon>Tissierellales</taxon>
        <taxon>Tissierellaceae</taxon>
        <taxon>Soehngenia</taxon>
    </lineage>
</organism>
<feature type="transmembrane region" description="Helical" evidence="1">
    <location>
        <begin position="7"/>
        <end position="24"/>
    </location>
</feature>
<dbReference type="AlphaFoldDB" id="A0A4Z0D5T3"/>
<evidence type="ECO:0000313" key="3">
    <source>
        <dbReference type="Proteomes" id="UP000298381"/>
    </source>
</evidence>
<keyword evidence="1" id="KW-1133">Transmembrane helix</keyword>
<comment type="caution">
    <text evidence="2">The sequence shown here is derived from an EMBL/GenBank/DDBJ whole genome shotgun (WGS) entry which is preliminary data.</text>
</comment>
<keyword evidence="1" id="KW-0812">Transmembrane</keyword>
<feature type="transmembrane region" description="Helical" evidence="1">
    <location>
        <begin position="30"/>
        <end position="50"/>
    </location>
</feature>
<evidence type="ECO:0000256" key="1">
    <source>
        <dbReference type="SAM" id="Phobius"/>
    </source>
</evidence>
<dbReference type="RefSeq" id="WP_135270956.1">
    <property type="nucleotide sequence ID" value="NZ_SRIB01000006.1"/>
</dbReference>
<keyword evidence="1" id="KW-0472">Membrane</keyword>
<accession>A0A4Z0D5T3</accession>
<dbReference type="OrthoDB" id="1701924at2"/>
<dbReference type="Proteomes" id="UP000298381">
    <property type="component" value="Unassembled WGS sequence"/>
</dbReference>
<dbReference type="EMBL" id="SRIB01000006">
    <property type="protein sequence ID" value="TFZ40183.1"/>
    <property type="molecule type" value="Genomic_DNA"/>
</dbReference>
<sequence length="130" mass="15166">MKNNKKWYLGYLISLVLLIVIFTLDLNRSTQTAVTILFSFVLAITHVNVIHNKMIAKDKEYNILSKDERNEMIRDKVNAMNSVVLISFIGIITVVFIVYEWYIPAIIAGSMIVIDPIIMIFISRFYEKRY</sequence>
<feature type="transmembrane region" description="Helical" evidence="1">
    <location>
        <begin position="105"/>
        <end position="126"/>
    </location>
</feature>
<gene>
    <name evidence="2" type="ORF">E4100_05055</name>
</gene>
<evidence type="ECO:0000313" key="2">
    <source>
        <dbReference type="EMBL" id="TFZ40183.1"/>
    </source>
</evidence>